<dbReference type="PANTHER" id="PTHR32319">
    <property type="entry name" value="BACTERIAL HEMOLYSIN-LIKE PROTEIN"/>
    <property type="match status" value="1"/>
</dbReference>
<evidence type="ECO:0000313" key="5">
    <source>
        <dbReference type="EMBL" id="ETX07861.1"/>
    </source>
</evidence>
<sequence>MSERQRLDTLVHQRGLAPSRAQAQALILAGAITVDGRRITQAGTQVPATASLVCLKPANRYVSRGGDKLAAALDAFKPTICDLICLDIGASTGGFTDCLLQAGAKRVYAVDVGYGQLDWRLRNDDRVVVYERTNARYLQPQDLPERAHVLTIDVSFISLRLLLPTLVNLLEPHAEVITLIKPQFEVGKGQVGKGGVVRDPKLHYQALLDVLTAAQACGLGVRGGIVSPLLGPKGNREFLAHYGLGATARAPDALQALCHELALTTA</sequence>
<feature type="domain" description="RNA-binding S4" evidence="4">
    <location>
        <begin position="5"/>
        <end position="70"/>
    </location>
</feature>
<reference evidence="5 6" key="1">
    <citation type="journal article" date="2014" name="Nature">
        <title>An environmental bacterial taxon with a large and distinct metabolic repertoire.</title>
        <authorList>
            <person name="Wilson M.C."/>
            <person name="Mori T."/>
            <person name="Ruckert C."/>
            <person name="Uria A.R."/>
            <person name="Helf M.J."/>
            <person name="Takada K."/>
            <person name="Gernert C."/>
            <person name="Steffens U.A."/>
            <person name="Heycke N."/>
            <person name="Schmitt S."/>
            <person name="Rinke C."/>
            <person name="Helfrich E.J."/>
            <person name="Brachmann A.O."/>
            <person name="Gurgui C."/>
            <person name="Wakimoto T."/>
            <person name="Kracht M."/>
            <person name="Crusemann M."/>
            <person name="Hentschel U."/>
            <person name="Abe I."/>
            <person name="Matsunaga S."/>
            <person name="Kalinowski J."/>
            <person name="Takeyama H."/>
            <person name="Piel J."/>
        </authorList>
    </citation>
    <scope>NUCLEOTIDE SEQUENCE [LARGE SCALE GENOMIC DNA]</scope>
    <source>
        <strain evidence="6">TSY2</strain>
    </source>
</reference>
<organism evidence="5 6">
    <name type="scientific">Candidatus Entotheonella gemina</name>
    <dbReference type="NCBI Taxonomy" id="1429439"/>
    <lineage>
        <taxon>Bacteria</taxon>
        <taxon>Pseudomonadati</taxon>
        <taxon>Nitrospinota/Tectimicrobiota group</taxon>
        <taxon>Candidatus Tectimicrobiota</taxon>
        <taxon>Candidatus Entotheonellia</taxon>
        <taxon>Candidatus Entotheonellales</taxon>
        <taxon>Candidatus Entotheonellaceae</taxon>
        <taxon>Candidatus Entotheonella</taxon>
    </lineage>
</organism>
<dbReference type="Gene3D" id="3.10.290.10">
    <property type="entry name" value="RNA-binding S4 domain"/>
    <property type="match status" value="1"/>
</dbReference>
<dbReference type="SUPFAM" id="SSF55174">
    <property type="entry name" value="Alpha-L RNA-binding motif"/>
    <property type="match status" value="1"/>
</dbReference>
<dbReference type="InterPro" id="IPR002942">
    <property type="entry name" value="S4_RNA-bd"/>
</dbReference>
<dbReference type="Proteomes" id="UP000019140">
    <property type="component" value="Unassembled WGS sequence"/>
</dbReference>
<dbReference type="InterPro" id="IPR004538">
    <property type="entry name" value="Hemolysin_A/TlyA"/>
</dbReference>
<dbReference type="PANTHER" id="PTHR32319:SF0">
    <property type="entry name" value="BACTERIAL HEMOLYSIN-LIKE PROTEIN"/>
    <property type="match status" value="1"/>
</dbReference>
<dbReference type="SMART" id="SM00363">
    <property type="entry name" value="S4"/>
    <property type="match status" value="1"/>
</dbReference>
<dbReference type="GO" id="GO:0032259">
    <property type="term" value="P:methylation"/>
    <property type="evidence" value="ECO:0007669"/>
    <property type="project" value="InterPro"/>
</dbReference>
<dbReference type="NCBIfam" id="TIGR00478">
    <property type="entry name" value="tly"/>
    <property type="match status" value="1"/>
</dbReference>
<dbReference type="InterPro" id="IPR002877">
    <property type="entry name" value="RNA_MeTrfase_FtsJ_dom"/>
</dbReference>
<dbReference type="InterPro" id="IPR029063">
    <property type="entry name" value="SAM-dependent_MTases_sf"/>
</dbReference>
<evidence type="ECO:0000256" key="3">
    <source>
        <dbReference type="PROSITE-ProRule" id="PRU00182"/>
    </source>
</evidence>
<dbReference type="Pfam" id="PF01479">
    <property type="entry name" value="S4"/>
    <property type="match status" value="1"/>
</dbReference>
<evidence type="ECO:0000256" key="1">
    <source>
        <dbReference type="ARBA" id="ARBA00022884"/>
    </source>
</evidence>
<proteinExistence type="inferred from homology"/>
<dbReference type="InterPro" id="IPR036986">
    <property type="entry name" value="S4_RNA-bd_sf"/>
</dbReference>
<name>W4MD68_9BACT</name>
<protein>
    <recommendedName>
        <fullName evidence="4">RNA-binding S4 domain-containing protein</fullName>
    </recommendedName>
</protein>
<accession>W4MD68</accession>
<comment type="caution">
    <text evidence="5">The sequence shown here is derived from an EMBL/GenBank/DDBJ whole genome shotgun (WGS) entry which is preliminary data.</text>
</comment>
<keyword evidence="1 3" id="KW-0694">RNA-binding</keyword>
<dbReference type="Gene3D" id="3.40.50.150">
    <property type="entry name" value="Vaccinia Virus protein VP39"/>
    <property type="match status" value="1"/>
</dbReference>
<keyword evidence="6" id="KW-1185">Reference proteome</keyword>
<dbReference type="PROSITE" id="PS50889">
    <property type="entry name" value="S4"/>
    <property type="match status" value="1"/>
</dbReference>
<dbReference type="Pfam" id="PF01728">
    <property type="entry name" value="FtsJ"/>
    <property type="match status" value="1"/>
</dbReference>
<dbReference type="PIRSF" id="PIRSF005578">
    <property type="entry name" value="TlyA"/>
    <property type="match status" value="1"/>
</dbReference>
<evidence type="ECO:0000256" key="2">
    <source>
        <dbReference type="ARBA" id="ARBA00029460"/>
    </source>
</evidence>
<dbReference type="InterPro" id="IPR047048">
    <property type="entry name" value="TlyA"/>
</dbReference>
<dbReference type="HOGENOM" id="CLU_058015_3_0_7"/>
<dbReference type="AlphaFoldDB" id="W4MD68"/>
<evidence type="ECO:0000313" key="6">
    <source>
        <dbReference type="Proteomes" id="UP000019140"/>
    </source>
</evidence>
<dbReference type="CDD" id="cd00165">
    <property type="entry name" value="S4"/>
    <property type="match status" value="1"/>
</dbReference>
<dbReference type="PATRIC" id="fig|1429439.4.peg.1500"/>
<evidence type="ECO:0000259" key="4">
    <source>
        <dbReference type="SMART" id="SM00363"/>
    </source>
</evidence>
<dbReference type="SUPFAM" id="SSF53335">
    <property type="entry name" value="S-adenosyl-L-methionine-dependent methyltransferases"/>
    <property type="match status" value="1"/>
</dbReference>
<comment type="similarity">
    <text evidence="2">Belongs to the TlyA family.</text>
</comment>
<dbReference type="GO" id="GO:0003723">
    <property type="term" value="F:RNA binding"/>
    <property type="evidence" value="ECO:0007669"/>
    <property type="project" value="UniProtKB-KW"/>
</dbReference>
<gene>
    <name evidence="5" type="ORF">ETSY2_08740</name>
</gene>
<dbReference type="GO" id="GO:0008168">
    <property type="term" value="F:methyltransferase activity"/>
    <property type="evidence" value="ECO:0007669"/>
    <property type="project" value="InterPro"/>
</dbReference>
<dbReference type="EMBL" id="AZHX01000353">
    <property type="protein sequence ID" value="ETX07861.1"/>
    <property type="molecule type" value="Genomic_DNA"/>
</dbReference>